<evidence type="ECO:0000313" key="2">
    <source>
        <dbReference type="Proteomes" id="UP000777438"/>
    </source>
</evidence>
<evidence type="ECO:0000313" key="1">
    <source>
        <dbReference type="EMBL" id="KAH6893083.1"/>
    </source>
</evidence>
<organism evidence="1 2">
    <name type="scientific">Thelonectria olida</name>
    <dbReference type="NCBI Taxonomy" id="1576542"/>
    <lineage>
        <taxon>Eukaryota</taxon>
        <taxon>Fungi</taxon>
        <taxon>Dikarya</taxon>
        <taxon>Ascomycota</taxon>
        <taxon>Pezizomycotina</taxon>
        <taxon>Sordariomycetes</taxon>
        <taxon>Hypocreomycetidae</taxon>
        <taxon>Hypocreales</taxon>
        <taxon>Nectriaceae</taxon>
        <taxon>Thelonectria</taxon>
    </lineage>
</organism>
<dbReference type="PANTHER" id="PTHR34822:SF1">
    <property type="entry name" value="GRPB FAMILY PROTEIN"/>
    <property type="match status" value="1"/>
</dbReference>
<dbReference type="AlphaFoldDB" id="A0A9P9AP92"/>
<dbReference type="InterPro" id="IPR043519">
    <property type="entry name" value="NT_sf"/>
</dbReference>
<dbReference type="EMBL" id="JAGPYM010000006">
    <property type="protein sequence ID" value="KAH6893083.1"/>
    <property type="molecule type" value="Genomic_DNA"/>
</dbReference>
<reference evidence="1 2" key="1">
    <citation type="journal article" date="2021" name="Nat. Commun.">
        <title>Genetic determinants of endophytism in the Arabidopsis root mycobiome.</title>
        <authorList>
            <person name="Mesny F."/>
            <person name="Miyauchi S."/>
            <person name="Thiergart T."/>
            <person name="Pickel B."/>
            <person name="Atanasova L."/>
            <person name="Karlsson M."/>
            <person name="Huettel B."/>
            <person name="Barry K.W."/>
            <person name="Haridas S."/>
            <person name="Chen C."/>
            <person name="Bauer D."/>
            <person name="Andreopoulos W."/>
            <person name="Pangilinan J."/>
            <person name="LaButti K."/>
            <person name="Riley R."/>
            <person name="Lipzen A."/>
            <person name="Clum A."/>
            <person name="Drula E."/>
            <person name="Henrissat B."/>
            <person name="Kohler A."/>
            <person name="Grigoriev I.V."/>
            <person name="Martin F.M."/>
            <person name="Hacquard S."/>
        </authorList>
    </citation>
    <scope>NUCLEOTIDE SEQUENCE [LARGE SCALE GENOMIC DNA]</scope>
    <source>
        <strain evidence="1 2">MPI-CAGE-CH-0241</strain>
    </source>
</reference>
<dbReference type="SUPFAM" id="SSF81301">
    <property type="entry name" value="Nucleotidyltransferase"/>
    <property type="match status" value="1"/>
</dbReference>
<keyword evidence="1" id="KW-0418">Kinase</keyword>
<comment type="caution">
    <text evidence="1">The sequence shown here is derived from an EMBL/GenBank/DDBJ whole genome shotgun (WGS) entry which is preliminary data.</text>
</comment>
<dbReference type="InterPro" id="IPR007344">
    <property type="entry name" value="GrpB/CoaE"/>
</dbReference>
<keyword evidence="2" id="KW-1185">Reference proteome</keyword>
<protein>
    <submittedName>
        <fullName evidence="1">Grpb/dephospho-CoA kinase</fullName>
    </submittedName>
</protein>
<proteinExistence type="predicted"/>
<dbReference type="GO" id="GO:0016301">
    <property type="term" value="F:kinase activity"/>
    <property type="evidence" value="ECO:0007669"/>
    <property type="project" value="UniProtKB-KW"/>
</dbReference>
<dbReference type="PANTHER" id="PTHR34822">
    <property type="entry name" value="GRPB DOMAIN PROTEIN (AFU_ORTHOLOGUE AFUA_1G01530)"/>
    <property type="match status" value="1"/>
</dbReference>
<accession>A0A9P9AP92</accession>
<name>A0A9P9AP92_9HYPO</name>
<dbReference type="Gene3D" id="3.30.460.10">
    <property type="entry name" value="Beta Polymerase, domain 2"/>
    <property type="match status" value="1"/>
</dbReference>
<sequence>MAPSTEALLKDYDFDPTLLERVSFRKSKDPLVIVEPDPSWPETFNLLKARILSALGSIVVSVKHVGSTSVPGLPAKPVIDIDLVVQDVTNEASYVNALEAAGFQFLLREPAWHEHRFFCGYAPMSCNLHVWGPECPETERHSIFTDWLKGNEADRELYSRTKRDMAEVSVKNGETVMQYNLRKQEVIRDILTRAFKHLGYLD</sequence>
<keyword evidence="1" id="KW-0808">Transferase</keyword>
<dbReference type="Proteomes" id="UP000777438">
    <property type="component" value="Unassembled WGS sequence"/>
</dbReference>
<dbReference type="Pfam" id="PF04229">
    <property type="entry name" value="GrpB"/>
    <property type="match status" value="1"/>
</dbReference>
<gene>
    <name evidence="1" type="ORF">B0T10DRAFT_559082</name>
</gene>
<dbReference type="OrthoDB" id="630895at2759"/>